<evidence type="ECO:0000256" key="1">
    <source>
        <dbReference type="SAM" id="MobiDB-lite"/>
    </source>
</evidence>
<gene>
    <name evidence="2" type="ORF">Gohar_010371</name>
</gene>
<evidence type="ECO:0000313" key="3">
    <source>
        <dbReference type="Proteomes" id="UP000593560"/>
    </source>
</evidence>
<keyword evidence="3" id="KW-1185">Reference proteome</keyword>
<comment type="caution">
    <text evidence="2">The sequence shown here is derived from an EMBL/GenBank/DDBJ whole genome shotgun (WGS) entry which is preliminary data.</text>
</comment>
<feature type="region of interest" description="Disordered" evidence="1">
    <location>
        <begin position="48"/>
        <end position="86"/>
    </location>
</feature>
<dbReference type="EMBL" id="JABFAD010000006">
    <property type="protein sequence ID" value="MBA0799888.1"/>
    <property type="molecule type" value="Genomic_DNA"/>
</dbReference>
<feature type="compositionally biased region" description="Acidic residues" evidence="1">
    <location>
        <begin position="56"/>
        <end position="65"/>
    </location>
</feature>
<dbReference type="OrthoDB" id="10369198at2759"/>
<evidence type="ECO:0000313" key="2">
    <source>
        <dbReference type="EMBL" id="MBA0799888.1"/>
    </source>
</evidence>
<sequence>MKRYVSGQKVGIFFPYLVMALYKSTEVPVEENEQFMHPAKSLIDLLDLMQTHHGEEEQESEEGGDNEEKREEAEEEEIASEEEDKD</sequence>
<reference evidence="2 3" key="1">
    <citation type="journal article" date="2019" name="Genome Biol. Evol.">
        <title>Insights into the evolution of the New World diploid cottons (Gossypium, subgenus Houzingenia) based on genome sequencing.</title>
        <authorList>
            <person name="Grover C.E."/>
            <person name="Arick M.A. 2nd"/>
            <person name="Thrash A."/>
            <person name="Conover J.L."/>
            <person name="Sanders W.S."/>
            <person name="Peterson D.G."/>
            <person name="Frelichowski J.E."/>
            <person name="Scheffler J.A."/>
            <person name="Scheffler B.E."/>
            <person name="Wendel J.F."/>
        </authorList>
    </citation>
    <scope>NUCLEOTIDE SEQUENCE [LARGE SCALE GENOMIC DNA]</scope>
    <source>
        <strain evidence="2">0</strain>
        <tissue evidence="2">Leaf</tissue>
    </source>
</reference>
<proteinExistence type="predicted"/>
<protein>
    <submittedName>
        <fullName evidence="2">Uncharacterized protein</fullName>
    </submittedName>
</protein>
<accession>A0A7J9GRE3</accession>
<feature type="compositionally biased region" description="Acidic residues" evidence="1">
    <location>
        <begin position="73"/>
        <end position="86"/>
    </location>
</feature>
<name>A0A7J9GRE3_9ROSI</name>
<dbReference type="Proteomes" id="UP000593560">
    <property type="component" value="Unassembled WGS sequence"/>
</dbReference>
<organism evidence="2 3">
    <name type="scientific">Gossypium harknessii</name>
    <dbReference type="NCBI Taxonomy" id="34285"/>
    <lineage>
        <taxon>Eukaryota</taxon>
        <taxon>Viridiplantae</taxon>
        <taxon>Streptophyta</taxon>
        <taxon>Embryophyta</taxon>
        <taxon>Tracheophyta</taxon>
        <taxon>Spermatophyta</taxon>
        <taxon>Magnoliopsida</taxon>
        <taxon>eudicotyledons</taxon>
        <taxon>Gunneridae</taxon>
        <taxon>Pentapetalae</taxon>
        <taxon>rosids</taxon>
        <taxon>malvids</taxon>
        <taxon>Malvales</taxon>
        <taxon>Malvaceae</taxon>
        <taxon>Malvoideae</taxon>
        <taxon>Gossypium</taxon>
    </lineage>
</organism>
<dbReference type="AlphaFoldDB" id="A0A7J9GRE3"/>